<feature type="domain" description="NADP-dependent oxidoreductase" evidence="7">
    <location>
        <begin position="25"/>
        <end position="262"/>
    </location>
</feature>
<evidence type="ECO:0000256" key="4">
    <source>
        <dbReference type="PIRSR" id="PIRSR000097-1"/>
    </source>
</evidence>
<dbReference type="Proteomes" id="UP000612893">
    <property type="component" value="Unassembled WGS sequence"/>
</dbReference>
<dbReference type="PANTHER" id="PTHR43827">
    <property type="entry name" value="2,5-DIKETO-D-GLUCONIC ACID REDUCTASE"/>
    <property type="match status" value="1"/>
</dbReference>
<dbReference type="PROSITE" id="PS00062">
    <property type="entry name" value="ALDOKETO_REDUCTASE_2"/>
    <property type="match status" value="1"/>
</dbReference>
<evidence type="ECO:0000256" key="3">
    <source>
        <dbReference type="ARBA" id="ARBA00023002"/>
    </source>
</evidence>
<protein>
    <submittedName>
        <fullName evidence="8">Aldo/keto reductase</fullName>
    </submittedName>
</protein>
<dbReference type="PROSITE" id="PS00063">
    <property type="entry name" value="ALDOKETO_REDUCTASE_3"/>
    <property type="match status" value="1"/>
</dbReference>
<dbReference type="Pfam" id="PF00248">
    <property type="entry name" value="Aldo_ket_red"/>
    <property type="match status" value="1"/>
</dbReference>
<dbReference type="AlphaFoldDB" id="A0A934K557"/>
<keyword evidence="9" id="KW-1185">Reference proteome</keyword>
<dbReference type="InterPro" id="IPR036812">
    <property type="entry name" value="NAD(P)_OxRdtase_dom_sf"/>
</dbReference>
<feature type="active site" description="Proton donor" evidence="4">
    <location>
        <position position="52"/>
    </location>
</feature>
<name>A0A934K557_9BACT</name>
<dbReference type="FunFam" id="3.20.20.100:FF:000015">
    <property type="entry name" value="Oxidoreductase, aldo/keto reductase family"/>
    <property type="match status" value="1"/>
</dbReference>
<comment type="similarity">
    <text evidence="1">Belongs to the aldo/keto reductase family.</text>
</comment>
<evidence type="ECO:0000256" key="6">
    <source>
        <dbReference type="PIRSR" id="PIRSR000097-3"/>
    </source>
</evidence>
<evidence type="ECO:0000256" key="1">
    <source>
        <dbReference type="ARBA" id="ARBA00007905"/>
    </source>
</evidence>
<dbReference type="InterPro" id="IPR020471">
    <property type="entry name" value="AKR"/>
</dbReference>
<evidence type="ECO:0000256" key="2">
    <source>
        <dbReference type="ARBA" id="ARBA00022857"/>
    </source>
</evidence>
<organism evidence="8 9">
    <name type="scientific">Candidatus Nephthysia bennettiae</name>
    <dbReference type="NCBI Taxonomy" id="3127016"/>
    <lineage>
        <taxon>Bacteria</taxon>
        <taxon>Bacillati</taxon>
        <taxon>Candidatus Dormiibacterota</taxon>
        <taxon>Candidatus Dormibacteria</taxon>
        <taxon>Candidatus Dormibacterales</taxon>
        <taxon>Candidatus Dormibacteraceae</taxon>
        <taxon>Candidatus Nephthysia</taxon>
    </lineage>
</organism>
<keyword evidence="2" id="KW-0521">NADP</keyword>
<evidence type="ECO:0000313" key="9">
    <source>
        <dbReference type="Proteomes" id="UP000612893"/>
    </source>
</evidence>
<proteinExistence type="inferred from homology"/>
<dbReference type="PANTHER" id="PTHR43827:SF3">
    <property type="entry name" value="NADP-DEPENDENT OXIDOREDUCTASE DOMAIN-CONTAINING PROTEIN"/>
    <property type="match status" value="1"/>
</dbReference>
<dbReference type="PRINTS" id="PR00069">
    <property type="entry name" value="ALDKETRDTASE"/>
</dbReference>
<evidence type="ECO:0000256" key="5">
    <source>
        <dbReference type="PIRSR" id="PIRSR000097-2"/>
    </source>
</evidence>
<gene>
    <name evidence="8" type="ORF">JF922_13355</name>
</gene>
<sequence>MVDTVPRIRLNDGTDIPQLGLGVFQVPEDEVAQVVRHALEVGYRSIDTAAGYENEEGVGEAIASSGLPREEIYVTTKLTNSEHGYDAALRGFEESRRKLGLTYVDLYLIHWPQPGRDLYMETWRAFEKLKADELVRSIGVSNFLIPHLERLLAESDVVPVVNQIEVHPGLQQRELREFCWDHDIVPEAYSPLARGEMLSHPVIVDLAAKYGRTPAQVVLRWHIQEGNIVIPKSTTPERIKENFELFDFELSEEDMKLFDSLDSGQRTGLDPAVVNS</sequence>
<dbReference type="GO" id="GO:0016616">
    <property type="term" value="F:oxidoreductase activity, acting on the CH-OH group of donors, NAD or NADP as acceptor"/>
    <property type="evidence" value="ECO:0007669"/>
    <property type="project" value="UniProtKB-ARBA"/>
</dbReference>
<comment type="caution">
    <text evidence="8">The sequence shown here is derived from an EMBL/GenBank/DDBJ whole genome shotgun (WGS) entry which is preliminary data.</text>
</comment>
<dbReference type="PIRSF" id="PIRSF000097">
    <property type="entry name" value="AKR"/>
    <property type="match status" value="1"/>
</dbReference>
<accession>A0A934K557</accession>
<feature type="binding site" evidence="5">
    <location>
        <position position="110"/>
    </location>
    <ligand>
        <name>substrate</name>
    </ligand>
</feature>
<evidence type="ECO:0000313" key="8">
    <source>
        <dbReference type="EMBL" id="MBJ7599054.1"/>
    </source>
</evidence>
<dbReference type="Gene3D" id="3.20.20.100">
    <property type="entry name" value="NADP-dependent oxidoreductase domain"/>
    <property type="match status" value="1"/>
</dbReference>
<dbReference type="EMBL" id="JAEKNR010000138">
    <property type="protein sequence ID" value="MBJ7599054.1"/>
    <property type="molecule type" value="Genomic_DNA"/>
</dbReference>
<evidence type="ECO:0000259" key="7">
    <source>
        <dbReference type="Pfam" id="PF00248"/>
    </source>
</evidence>
<reference evidence="8" key="1">
    <citation type="submission" date="2020-10" db="EMBL/GenBank/DDBJ databases">
        <title>Ca. Dormibacterota MAGs.</title>
        <authorList>
            <person name="Montgomery K."/>
        </authorList>
    </citation>
    <scope>NUCLEOTIDE SEQUENCE [LARGE SCALE GENOMIC DNA]</scope>
    <source>
        <strain evidence="8">SC8812_S17_10</strain>
    </source>
</reference>
<dbReference type="RefSeq" id="WP_338202418.1">
    <property type="nucleotide sequence ID" value="NZ_JAEKNR010000138.1"/>
</dbReference>
<dbReference type="InterPro" id="IPR018170">
    <property type="entry name" value="Aldo/ket_reductase_CS"/>
</dbReference>
<dbReference type="InterPro" id="IPR023210">
    <property type="entry name" value="NADP_OxRdtase_dom"/>
</dbReference>
<dbReference type="PROSITE" id="PS00798">
    <property type="entry name" value="ALDOKETO_REDUCTASE_1"/>
    <property type="match status" value="1"/>
</dbReference>
<feature type="site" description="Lowers pKa of active site Tyr" evidence="6">
    <location>
        <position position="77"/>
    </location>
</feature>
<dbReference type="SUPFAM" id="SSF51430">
    <property type="entry name" value="NAD(P)-linked oxidoreductase"/>
    <property type="match status" value="1"/>
</dbReference>
<keyword evidence="3" id="KW-0560">Oxidoreductase</keyword>